<dbReference type="SUPFAM" id="SSF50978">
    <property type="entry name" value="WD40 repeat-like"/>
    <property type="match status" value="1"/>
</dbReference>
<dbReference type="Proteomes" id="UP001497512">
    <property type="component" value="Chromosome 8"/>
</dbReference>
<dbReference type="InterPro" id="IPR001680">
    <property type="entry name" value="WD40_rpt"/>
</dbReference>
<keyword evidence="2 4" id="KW-0853">WD repeat</keyword>
<feature type="repeat" description="WD" evidence="4">
    <location>
        <begin position="126"/>
        <end position="167"/>
    </location>
</feature>
<name>A0ABP0UY01_9BRYO</name>
<dbReference type="InterPro" id="IPR020472">
    <property type="entry name" value="WD40_PAC1"/>
</dbReference>
<evidence type="ECO:0000256" key="3">
    <source>
        <dbReference type="ARBA" id="ARBA00022737"/>
    </source>
</evidence>
<gene>
    <name evidence="6" type="ORF">CSSPTR1EN2_LOCUS21414</name>
</gene>
<evidence type="ECO:0000313" key="7">
    <source>
        <dbReference type="Proteomes" id="UP001497512"/>
    </source>
</evidence>
<keyword evidence="7" id="KW-1185">Reference proteome</keyword>
<dbReference type="InterPro" id="IPR019775">
    <property type="entry name" value="WD40_repeat_CS"/>
</dbReference>
<feature type="compositionally biased region" description="Basic and acidic residues" evidence="5">
    <location>
        <begin position="363"/>
        <end position="380"/>
    </location>
</feature>
<evidence type="ECO:0000256" key="2">
    <source>
        <dbReference type="ARBA" id="ARBA00022574"/>
    </source>
</evidence>
<organism evidence="6 7">
    <name type="scientific">Sphagnum troendelagicum</name>
    <dbReference type="NCBI Taxonomy" id="128251"/>
    <lineage>
        <taxon>Eukaryota</taxon>
        <taxon>Viridiplantae</taxon>
        <taxon>Streptophyta</taxon>
        <taxon>Embryophyta</taxon>
        <taxon>Bryophyta</taxon>
        <taxon>Sphagnophytina</taxon>
        <taxon>Sphagnopsida</taxon>
        <taxon>Sphagnales</taxon>
        <taxon>Sphagnaceae</taxon>
        <taxon>Sphagnum</taxon>
    </lineage>
</organism>
<keyword evidence="1" id="KW-0690">Ribosome biogenesis</keyword>
<reference evidence="6" key="1">
    <citation type="submission" date="2024-02" db="EMBL/GenBank/DDBJ databases">
        <authorList>
            <consortium name="ELIXIR-Norway"/>
            <consortium name="Elixir Norway"/>
        </authorList>
    </citation>
    <scope>NUCLEOTIDE SEQUENCE</scope>
</reference>
<sequence length="461" mass="50389">MKLVAGSYERFLWGWEVKEKKKQLEWAFSYPAHLGAIKCIASCGSVVATGGADDTIKVFDLNAQKDMGSLYKHEGAVTCLQFHGPRGAGGAPVSNHPTHLLSGSEDGSIFIWDTDSWIHLKTMRSKKDSKGAVNDLSIHPTGMMALSVDRDRHLKMWNLMSGRCSFTLKLRSEASIVKFAPQDGGSYSMVRDAVVEVRDAESGTVLHPLEHEKRVLCLAQQLDHLLITGGEDSVVRAWDTRTGKQAWSIANAHTNRIRGLAIVGSNLGSDEHSSGLYDLISSASSDGMVRVWDSRMVDTPTPAPIMEAETKARLTCLVSCGVSRKSRLSPSKTLEEKLGVGEEKPSTADFKLGSKPKRKKKVKPSEDDGGHLKKVAEGRPPKRAKLNVQGKAKGFSQLLTKSQGMKRKASHIPESLNARDKDDLKRQKPTSKQSPGTEVRKSSGGGKGVNTEGEKRRKVRK</sequence>
<dbReference type="Gene3D" id="2.130.10.10">
    <property type="entry name" value="YVTN repeat-like/Quinoprotein amine dehydrogenase"/>
    <property type="match status" value="2"/>
</dbReference>
<dbReference type="Pfam" id="PF00400">
    <property type="entry name" value="WD40"/>
    <property type="match status" value="5"/>
</dbReference>
<keyword evidence="3" id="KW-0677">Repeat</keyword>
<evidence type="ECO:0000313" key="6">
    <source>
        <dbReference type="EMBL" id="CAK9233294.1"/>
    </source>
</evidence>
<feature type="repeat" description="WD" evidence="4">
    <location>
        <begin position="208"/>
        <end position="248"/>
    </location>
</feature>
<dbReference type="PANTHER" id="PTHR44675:SF1">
    <property type="entry name" value="P21-ACTIVATED PROTEIN KINASE-INTERACTING PROTEIN 1"/>
    <property type="match status" value="1"/>
</dbReference>
<proteinExistence type="predicted"/>
<dbReference type="SMART" id="SM00320">
    <property type="entry name" value="WD40"/>
    <property type="match status" value="5"/>
</dbReference>
<accession>A0ABP0UY01</accession>
<dbReference type="PANTHER" id="PTHR44675">
    <property type="entry name" value="PAK1 INTERACTING PROTEIN 1"/>
    <property type="match status" value="1"/>
</dbReference>
<dbReference type="EMBL" id="OZ019900">
    <property type="protein sequence ID" value="CAK9233294.1"/>
    <property type="molecule type" value="Genomic_DNA"/>
</dbReference>
<dbReference type="InterPro" id="IPR015943">
    <property type="entry name" value="WD40/YVTN_repeat-like_dom_sf"/>
</dbReference>
<dbReference type="InterPro" id="IPR051959">
    <property type="entry name" value="PAK1-Kinase_Regulator"/>
</dbReference>
<feature type="region of interest" description="Disordered" evidence="5">
    <location>
        <begin position="328"/>
        <end position="461"/>
    </location>
</feature>
<evidence type="ECO:0000256" key="4">
    <source>
        <dbReference type="PROSITE-ProRule" id="PRU00221"/>
    </source>
</evidence>
<evidence type="ECO:0000256" key="5">
    <source>
        <dbReference type="SAM" id="MobiDB-lite"/>
    </source>
</evidence>
<dbReference type="PROSITE" id="PS50082">
    <property type="entry name" value="WD_REPEATS_2"/>
    <property type="match status" value="3"/>
</dbReference>
<feature type="compositionally biased region" description="Basic and acidic residues" evidence="5">
    <location>
        <begin position="333"/>
        <end position="346"/>
    </location>
</feature>
<dbReference type="InterPro" id="IPR036322">
    <property type="entry name" value="WD40_repeat_dom_sf"/>
</dbReference>
<protein>
    <submittedName>
        <fullName evidence="6">Uncharacterized protein</fullName>
    </submittedName>
</protein>
<evidence type="ECO:0000256" key="1">
    <source>
        <dbReference type="ARBA" id="ARBA00022517"/>
    </source>
</evidence>
<feature type="compositionally biased region" description="Basic and acidic residues" evidence="5">
    <location>
        <begin position="417"/>
        <end position="426"/>
    </location>
</feature>
<dbReference type="PRINTS" id="PR00320">
    <property type="entry name" value="GPROTEINBRPT"/>
</dbReference>
<feature type="repeat" description="WD" evidence="4">
    <location>
        <begin position="100"/>
        <end position="116"/>
    </location>
</feature>
<dbReference type="PROSITE" id="PS00678">
    <property type="entry name" value="WD_REPEATS_1"/>
    <property type="match status" value="3"/>
</dbReference>